<sequence>MFDERRSASVFEEERKRRTAKAGGSLEPIKRRSCPPKGTFPEILSDPFSGSRERSSRKPAPGCHRSPFRRTTNRGRLSL</sequence>
<feature type="region of interest" description="Disordered" evidence="1">
    <location>
        <begin position="1"/>
        <end position="79"/>
    </location>
</feature>
<reference evidence="2 3" key="1">
    <citation type="submission" date="2021-06" db="EMBL/GenBank/DDBJ databases">
        <title>Caerostris extrusa draft genome.</title>
        <authorList>
            <person name="Kono N."/>
            <person name="Arakawa K."/>
        </authorList>
    </citation>
    <scope>NUCLEOTIDE SEQUENCE [LARGE SCALE GENOMIC DNA]</scope>
</reference>
<keyword evidence="3" id="KW-1185">Reference proteome</keyword>
<protein>
    <submittedName>
        <fullName evidence="2">Uncharacterized protein</fullName>
    </submittedName>
</protein>
<gene>
    <name evidence="2" type="ORF">CEXT_379481</name>
</gene>
<evidence type="ECO:0000313" key="2">
    <source>
        <dbReference type="EMBL" id="GIY93929.1"/>
    </source>
</evidence>
<evidence type="ECO:0000256" key="1">
    <source>
        <dbReference type="SAM" id="MobiDB-lite"/>
    </source>
</evidence>
<accession>A0AAV4XIS2</accession>
<evidence type="ECO:0000313" key="3">
    <source>
        <dbReference type="Proteomes" id="UP001054945"/>
    </source>
</evidence>
<feature type="compositionally biased region" description="Basic and acidic residues" evidence="1">
    <location>
        <begin position="1"/>
        <end position="16"/>
    </location>
</feature>
<dbReference type="AlphaFoldDB" id="A0AAV4XIS2"/>
<comment type="caution">
    <text evidence="2">The sequence shown here is derived from an EMBL/GenBank/DDBJ whole genome shotgun (WGS) entry which is preliminary data.</text>
</comment>
<dbReference type="Proteomes" id="UP001054945">
    <property type="component" value="Unassembled WGS sequence"/>
</dbReference>
<dbReference type="EMBL" id="BPLR01017722">
    <property type="protein sequence ID" value="GIY93929.1"/>
    <property type="molecule type" value="Genomic_DNA"/>
</dbReference>
<organism evidence="2 3">
    <name type="scientific">Caerostris extrusa</name>
    <name type="common">Bark spider</name>
    <name type="synonym">Caerostris bankana</name>
    <dbReference type="NCBI Taxonomy" id="172846"/>
    <lineage>
        <taxon>Eukaryota</taxon>
        <taxon>Metazoa</taxon>
        <taxon>Ecdysozoa</taxon>
        <taxon>Arthropoda</taxon>
        <taxon>Chelicerata</taxon>
        <taxon>Arachnida</taxon>
        <taxon>Araneae</taxon>
        <taxon>Araneomorphae</taxon>
        <taxon>Entelegynae</taxon>
        <taxon>Araneoidea</taxon>
        <taxon>Araneidae</taxon>
        <taxon>Caerostris</taxon>
    </lineage>
</organism>
<name>A0AAV4XIS2_CAEEX</name>
<proteinExistence type="predicted"/>